<gene>
    <name evidence="1" type="ORF">RR46_01406</name>
</gene>
<accession>A0A0N1IBD3</accession>
<evidence type="ECO:0000313" key="2">
    <source>
        <dbReference type="Proteomes" id="UP000053268"/>
    </source>
</evidence>
<proteinExistence type="predicted"/>
<keyword evidence="2" id="KW-1185">Reference proteome</keyword>
<name>A0A0N1IBD3_PAPXU</name>
<evidence type="ECO:0000313" key="1">
    <source>
        <dbReference type="EMBL" id="KPJ01271.1"/>
    </source>
</evidence>
<protein>
    <submittedName>
        <fullName evidence="1">Uncharacterized protein</fullName>
    </submittedName>
</protein>
<reference evidence="1 2" key="1">
    <citation type="journal article" date="2015" name="Nat. Commun.">
        <title>Outbred genome sequencing and CRISPR/Cas9 gene editing in butterflies.</title>
        <authorList>
            <person name="Li X."/>
            <person name="Fan D."/>
            <person name="Zhang W."/>
            <person name="Liu G."/>
            <person name="Zhang L."/>
            <person name="Zhao L."/>
            <person name="Fang X."/>
            <person name="Chen L."/>
            <person name="Dong Y."/>
            <person name="Chen Y."/>
            <person name="Ding Y."/>
            <person name="Zhao R."/>
            <person name="Feng M."/>
            <person name="Zhu Y."/>
            <person name="Feng Y."/>
            <person name="Jiang X."/>
            <person name="Zhu D."/>
            <person name="Xiang H."/>
            <person name="Feng X."/>
            <person name="Li S."/>
            <person name="Wang J."/>
            <person name="Zhang G."/>
            <person name="Kronforst M.R."/>
            <person name="Wang W."/>
        </authorList>
    </citation>
    <scope>NUCLEOTIDE SEQUENCE [LARGE SCALE GENOMIC DNA]</scope>
    <source>
        <strain evidence="1">Ya'a_city_454_Px</strain>
        <tissue evidence="1">Whole body</tissue>
    </source>
</reference>
<dbReference type="EMBL" id="KQ459356">
    <property type="protein sequence ID" value="KPJ01271.1"/>
    <property type="molecule type" value="Genomic_DNA"/>
</dbReference>
<dbReference type="Proteomes" id="UP000053268">
    <property type="component" value="Unassembled WGS sequence"/>
</dbReference>
<dbReference type="AlphaFoldDB" id="A0A0N1IBD3"/>
<organism evidence="1 2">
    <name type="scientific">Papilio xuthus</name>
    <name type="common">Asian swallowtail butterfly</name>
    <dbReference type="NCBI Taxonomy" id="66420"/>
    <lineage>
        <taxon>Eukaryota</taxon>
        <taxon>Metazoa</taxon>
        <taxon>Ecdysozoa</taxon>
        <taxon>Arthropoda</taxon>
        <taxon>Hexapoda</taxon>
        <taxon>Insecta</taxon>
        <taxon>Pterygota</taxon>
        <taxon>Neoptera</taxon>
        <taxon>Endopterygota</taxon>
        <taxon>Lepidoptera</taxon>
        <taxon>Glossata</taxon>
        <taxon>Ditrysia</taxon>
        <taxon>Papilionoidea</taxon>
        <taxon>Papilionidae</taxon>
        <taxon>Papilioninae</taxon>
        <taxon>Papilio</taxon>
    </lineage>
</organism>
<sequence length="190" mass="21078">MPTLVIEKFLAKISWIYVKGCNTLSLARITSNDAPYIIKSIEICMIKVIRSQMVRGIDVYPPGAERRAAINGCACTWRTIERVLCGEGAAIRNCAQLDDGQDLSSIRTIACTQDKEISFLQNTGIIKSFVRNSAQSNRQLDGNDLDHRVPETPLPLPLAIVIVIQCCTPTHQSVSDRRRERICTISSSIC</sequence>